<dbReference type="Proteomes" id="UP001152797">
    <property type="component" value="Unassembled WGS sequence"/>
</dbReference>
<feature type="coiled-coil region" evidence="1">
    <location>
        <begin position="123"/>
        <end position="157"/>
    </location>
</feature>
<feature type="domain" description="C2H2-type" evidence="3">
    <location>
        <begin position="1385"/>
        <end position="1406"/>
    </location>
</feature>
<dbReference type="InterPro" id="IPR013087">
    <property type="entry name" value="Znf_C2H2_type"/>
</dbReference>
<comment type="caution">
    <text evidence="4">The sequence shown here is derived from an EMBL/GenBank/DDBJ whole genome shotgun (WGS) entry which is preliminary data.</text>
</comment>
<dbReference type="InterPro" id="IPR038765">
    <property type="entry name" value="Papain-like_cys_pep_sf"/>
</dbReference>
<dbReference type="InterPro" id="IPR043502">
    <property type="entry name" value="DNA/RNA_pol_sf"/>
</dbReference>
<keyword evidence="1" id="KW-0175">Coiled coil</keyword>
<dbReference type="PROSITE" id="PS00028">
    <property type="entry name" value="ZINC_FINGER_C2H2_1"/>
    <property type="match status" value="3"/>
</dbReference>
<evidence type="ECO:0000259" key="3">
    <source>
        <dbReference type="PROSITE" id="PS00028"/>
    </source>
</evidence>
<organism evidence="4">
    <name type="scientific">Cladocopium goreaui</name>
    <dbReference type="NCBI Taxonomy" id="2562237"/>
    <lineage>
        <taxon>Eukaryota</taxon>
        <taxon>Sar</taxon>
        <taxon>Alveolata</taxon>
        <taxon>Dinophyceae</taxon>
        <taxon>Suessiales</taxon>
        <taxon>Symbiodiniaceae</taxon>
        <taxon>Cladocopium</taxon>
    </lineage>
</organism>
<evidence type="ECO:0000256" key="1">
    <source>
        <dbReference type="SAM" id="Coils"/>
    </source>
</evidence>
<dbReference type="InterPro" id="IPR000477">
    <property type="entry name" value="RT_dom"/>
</dbReference>
<reference evidence="4" key="1">
    <citation type="submission" date="2022-10" db="EMBL/GenBank/DDBJ databases">
        <authorList>
            <person name="Chen Y."/>
            <person name="Dougan E. K."/>
            <person name="Chan C."/>
            <person name="Rhodes N."/>
            <person name="Thang M."/>
        </authorList>
    </citation>
    <scope>NUCLEOTIDE SEQUENCE</scope>
</reference>
<evidence type="ECO:0000256" key="2">
    <source>
        <dbReference type="SAM" id="MobiDB-lite"/>
    </source>
</evidence>
<dbReference type="EMBL" id="CAMXCT030002157">
    <property type="protein sequence ID" value="CAL4783395.1"/>
    <property type="molecule type" value="Genomic_DNA"/>
</dbReference>
<dbReference type="SUPFAM" id="SSF56672">
    <property type="entry name" value="DNA/RNA polymerases"/>
    <property type="match status" value="1"/>
</dbReference>
<dbReference type="EMBL" id="CAMXCT020002157">
    <property type="protein sequence ID" value="CAL1149458.1"/>
    <property type="molecule type" value="Genomic_DNA"/>
</dbReference>
<dbReference type="PANTHER" id="PTHR47027:SF23">
    <property type="entry name" value="REVERSE TRANSCRIPTASE DOMAIN-CONTAINING PROTEIN"/>
    <property type="match status" value="1"/>
</dbReference>
<feature type="domain" description="C2H2-type" evidence="3">
    <location>
        <begin position="1319"/>
        <end position="1340"/>
    </location>
</feature>
<dbReference type="SUPFAM" id="SSF54001">
    <property type="entry name" value="Cysteine proteinases"/>
    <property type="match status" value="1"/>
</dbReference>
<dbReference type="PANTHER" id="PTHR47027">
    <property type="entry name" value="REVERSE TRANSCRIPTASE DOMAIN-CONTAINING PROTEIN"/>
    <property type="match status" value="1"/>
</dbReference>
<evidence type="ECO:0000313" key="4">
    <source>
        <dbReference type="EMBL" id="CAI3996083.1"/>
    </source>
</evidence>
<protein>
    <recommendedName>
        <fullName evidence="3">C2H2-type domain-containing protein</fullName>
    </recommendedName>
</protein>
<accession>A0A9P1CSD4</accession>
<reference evidence="5" key="2">
    <citation type="submission" date="2024-04" db="EMBL/GenBank/DDBJ databases">
        <authorList>
            <person name="Chen Y."/>
            <person name="Shah S."/>
            <person name="Dougan E. K."/>
            <person name="Thang M."/>
            <person name="Chan C."/>
        </authorList>
    </citation>
    <scope>NUCLEOTIDE SEQUENCE [LARGE SCALE GENOMIC DNA]</scope>
</reference>
<dbReference type="SUPFAM" id="SSF53182">
    <property type="entry name" value="Pyrrolidone carboxyl peptidase (pyroglutamate aminopeptidase)"/>
    <property type="match status" value="1"/>
</dbReference>
<proteinExistence type="predicted"/>
<sequence>MAQMQVPDHTPKVNAFRNYCMQVVDQLCHEFEREVSQMTQDIVRYRGELARCADLLAFQLGKEKQYHNMLENIAGNSSTLVGKAAEVGQKHSANEGVKMQMHQMLEQMFEGGKGVYAEGFGTLDEHRQIAETHLQTSAELQNQSAAIQKELENILQALQIPPVSYSNAPAIMGPSQAVPVGSFRAPQALYGRPVGSPGALPAPPGPGMIHAAPIATVPTVPGMVSPKALAGPRSLPGSPAFSPPGGTGGFSTPVNTATALQRAAKLQGNPSQLRPVLEMRWPQPTDMGSNAAILLTGYNHWSNFTQNPSGEVAQALNGTVVEDLLVHSIRINVSEEGVLFAESLVRSGAGDGSPWDAVVHLGFEDEAKGLKLETMAFNLRASSTHPVVPEGPHLLPTTGDLGAVALNTHNPHELWSRNAGSFFCNEIYYRSLFFIRQQKRKRCRGALVPCLFIHVPPLHLMPLPESSLFVKTLLGDLIRVEHLLTTVACTRLRSQCAAVLSAPMKRSKGKKEEKKNQAKLQLGLTRSSIAAYPPDANKNQDQPQSLALSDLWCFGVNPSDTVMNLLETYRPEWCTKQSDSCSSRKAFLRFAVLALVAWTRAPGQLDRMLKRQPHGKKHSLPVAAQSNMYRGLKQADMHLPGMISVLTWNSGGLSIAKLDEVKDDIRWLPVITGRLLHIQGASCSRIDYLITRMQHADGLAKSTKYAWNAPFCESSGHVPLISTIRKQWFPAAPVSHAKTIGKAQRQLGHRAYKLQTPEWVAFTQDAGMLQKLKRASQRHAKQEAALLKRFVSDTWHGPATFPVSPCPDLEPIGKAVVGLLASRALNEAFVDLAQSTPFTRCHALPRHRIAGGISIFLDIERAFDQVDRAKLFAKLASLGVNPKIVQLLSLWHQETSYSLLCNGVEEPIRVGKGLRQGCKAAPFLWCCQIHAFLVELARKTTVHWVHKCVNFYADDGQMGDTFASMDTMQQLLHNLCITFELMEEFGLKINSHKCVALFSITGSSCRQLRNSLLCRHQGTDCLKISAEGHQTFRFPVATQAKYLGAIMSHAKFEDSTTLHRIQLSKIAFSRLRRWLIGSRGLTTRQQLKLWSTCVYPVLSYGLCAIGLTSTGLQRIQQHMYTTIRQILKDHAYLTGPEVPSTLAALEVLCAGPVECWADPRRALQPDPALPSTMFAPKLEAPVRGQTLLTDSDLQNVKSQTWGTRVLTIVGSRNWHHMKKEQEACHYLAKRCCICDHFFGRAQELHQHIQTMHPEFWPHTMSKGKLLTSLYGEEPPCPFCGEVFRNCHQCTVWTQLALLLVNGGGCATNNEETAITIRTCDICNETFSTPELLNAHLVQDHRLTSSSFNPARVVAVRDIWKQALCSGRLADVLRDPHNRLQLTLRCQHCALRFQRATDMSGHLISAHSQLWSAAQGLTQIFVALLYGQTGCLCNPSVTQARAYHVCVPLRQLSMLFLRLNDVILFPHAPTDVELATMMSQKLDRSSRFMLERLLTEQHLSQLWTSEDVLTLLRSTCLLCGDKLGAADLLPFCWPKRPMADMDMGTFAEAGEQILAAFQHLTPMLDTSLKLSQNGPPKRQRKGSKPQGNLETPDQDMETKSKVNLASAMSLMAKLAIQLDREMQLMKKEDTYIFFFVNKENEGSLPLLVQTTEEWMLETKALREKTPSQPSQPLRQRLAMVLFQTLLTRINQLGEAQENSDIMKAAIHNKVLLPDQTCPYLEWNHDLKALQVSQKQPLTLKRLLFLCKDMLEALQDPTLVMRFHALPSTPQSAACPWKMQISLRADQPWQVLQEMSHSAIWLLVGCNLKQHSLQQSPLAFNLQRTLQLPSQTHGKGKGKSKGKPQKGVKVAPCLWTQQDSAEFVSHWLLQMGCSAFDMSWERRYEQNSSIHVCDSSAQHIPLHLQFDSTYADMTQCSLTPLFHLWRQANGMVAALVESPVCLCVHLDRTCTDADGNLKQSECKVQIDDFCLVPKFIDATLRTEMIEYQIIALTAHLGADRAGHYRSALRIAPSLPSQTRPAEWLLTEDWKRPEPVWHLPNWLRRCATLYWLIRSDCIHLLRYTNPCDLGQDQTAQILALLPLPPAERDQDHAET</sequence>
<gene>
    <name evidence="4" type="ORF">C1SCF055_LOCUS22586</name>
</gene>
<dbReference type="EMBL" id="CAMXCT010002157">
    <property type="protein sequence ID" value="CAI3996083.1"/>
    <property type="molecule type" value="Genomic_DNA"/>
</dbReference>
<keyword evidence="6" id="KW-1185">Reference proteome</keyword>
<feature type="domain" description="C2H2-type" evidence="3">
    <location>
        <begin position="1231"/>
        <end position="1252"/>
    </location>
</feature>
<feature type="region of interest" description="Disordered" evidence="2">
    <location>
        <begin position="234"/>
        <end position="254"/>
    </location>
</feature>
<dbReference type="InterPro" id="IPR036440">
    <property type="entry name" value="Peptidase_C15-like_sf"/>
</dbReference>
<name>A0A9P1CSD4_9DINO</name>
<evidence type="ECO:0000313" key="6">
    <source>
        <dbReference type="Proteomes" id="UP001152797"/>
    </source>
</evidence>
<evidence type="ECO:0000313" key="5">
    <source>
        <dbReference type="EMBL" id="CAL1149458.1"/>
    </source>
</evidence>
<dbReference type="SMART" id="SM00355">
    <property type="entry name" value="ZnF_C2H2"/>
    <property type="match status" value="3"/>
</dbReference>
<dbReference type="Pfam" id="PF00078">
    <property type="entry name" value="RVT_1"/>
    <property type="match status" value="1"/>
</dbReference>
<dbReference type="OrthoDB" id="407146at2759"/>
<feature type="region of interest" description="Disordered" evidence="2">
    <location>
        <begin position="1566"/>
        <end position="1597"/>
    </location>
</feature>
<dbReference type="Gene3D" id="3.40.630.20">
    <property type="entry name" value="Peptidase C15, pyroglutamyl peptidase I-like"/>
    <property type="match status" value="1"/>
</dbReference>